<dbReference type="AlphaFoldDB" id="A0A382EIK2"/>
<reference evidence="1" key="1">
    <citation type="submission" date="2018-05" db="EMBL/GenBank/DDBJ databases">
        <authorList>
            <person name="Lanie J.A."/>
            <person name="Ng W.-L."/>
            <person name="Kazmierczak K.M."/>
            <person name="Andrzejewski T.M."/>
            <person name="Davidsen T.M."/>
            <person name="Wayne K.J."/>
            <person name="Tettelin H."/>
            <person name="Glass J.I."/>
            <person name="Rusch D."/>
            <person name="Podicherti R."/>
            <person name="Tsui H.-C.T."/>
            <person name="Winkler M.E."/>
        </authorList>
    </citation>
    <scope>NUCLEOTIDE SEQUENCE</scope>
</reference>
<feature type="non-terminal residue" evidence="1">
    <location>
        <position position="1"/>
    </location>
</feature>
<organism evidence="1">
    <name type="scientific">marine metagenome</name>
    <dbReference type="NCBI Taxonomy" id="408172"/>
    <lineage>
        <taxon>unclassified sequences</taxon>
        <taxon>metagenomes</taxon>
        <taxon>ecological metagenomes</taxon>
    </lineage>
</organism>
<accession>A0A382EIK2</accession>
<proteinExistence type="predicted"/>
<dbReference type="EMBL" id="UINC01044613">
    <property type="protein sequence ID" value="SVB50295.1"/>
    <property type="molecule type" value="Genomic_DNA"/>
</dbReference>
<name>A0A382EIK2_9ZZZZ</name>
<gene>
    <name evidence="1" type="ORF">METZ01_LOCUS203149</name>
</gene>
<protein>
    <submittedName>
        <fullName evidence="1">Uncharacterized protein</fullName>
    </submittedName>
</protein>
<evidence type="ECO:0000313" key="1">
    <source>
        <dbReference type="EMBL" id="SVB50295.1"/>
    </source>
</evidence>
<sequence>VLSGQVGRRPVHNDKKAYRLRIHSWKIYEYLEEYKWNKIVIIKVLQTSGY</sequence>